<evidence type="ECO:0000313" key="2">
    <source>
        <dbReference type="EMBL" id="MCV9386394.1"/>
    </source>
</evidence>
<feature type="transmembrane region" description="Helical" evidence="1">
    <location>
        <begin position="128"/>
        <end position="146"/>
    </location>
</feature>
<keyword evidence="1" id="KW-1133">Transmembrane helix</keyword>
<accession>A0ABT3CSC1</accession>
<keyword evidence="1" id="KW-0812">Transmembrane</keyword>
<dbReference type="RefSeq" id="WP_264137183.1">
    <property type="nucleotide sequence ID" value="NZ_JAOYOD010000001.1"/>
</dbReference>
<protein>
    <submittedName>
        <fullName evidence="2">Uncharacterized protein</fullName>
    </submittedName>
</protein>
<feature type="transmembrane region" description="Helical" evidence="1">
    <location>
        <begin position="7"/>
        <end position="29"/>
    </location>
</feature>
<keyword evidence="3" id="KW-1185">Reference proteome</keyword>
<name>A0ABT3CSC1_9BACT</name>
<proteinExistence type="predicted"/>
<reference evidence="2 3" key="1">
    <citation type="submission" date="2022-10" db="EMBL/GenBank/DDBJ databases">
        <title>Comparative genomics and taxonomic characterization of three novel marine species of genus Reichenbachiella exhibiting antioxidant and polysaccharide degradation activities.</title>
        <authorList>
            <person name="Muhammad N."/>
            <person name="Lee Y.-J."/>
            <person name="Ko J."/>
            <person name="Kim S.-G."/>
        </authorList>
    </citation>
    <scope>NUCLEOTIDE SEQUENCE [LARGE SCALE GENOMIC DNA]</scope>
    <source>
        <strain evidence="2 3">ABR2-5</strain>
    </source>
</reference>
<evidence type="ECO:0000256" key="1">
    <source>
        <dbReference type="SAM" id="Phobius"/>
    </source>
</evidence>
<comment type="caution">
    <text evidence="2">The sequence shown here is derived from an EMBL/GenBank/DDBJ whole genome shotgun (WGS) entry which is preliminary data.</text>
</comment>
<evidence type="ECO:0000313" key="3">
    <source>
        <dbReference type="Proteomes" id="UP001300692"/>
    </source>
</evidence>
<gene>
    <name evidence="2" type="ORF">N7U62_06950</name>
</gene>
<keyword evidence="1" id="KW-0472">Membrane</keyword>
<dbReference type="EMBL" id="JAOYOD010000001">
    <property type="protein sequence ID" value="MCV9386394.1"/>
    <property type="molecule type" value="Genomic_DNA"/>
</dbReference>
<feature type="transmembrane region" description="Helical" evidence="1">
    <location>
        <begin position="41"/>
        <end position="58"/>
    </location>
</feature>
<sequence length="296" mass="33799">MRANSRIDILGSPLFLLGLAILILNDFVLKYEYSNVLTGKLSDFTGLFIFPIFFSALFPKYARIIYGLTILIFGYWNSSISQGLINLLNNSGIHVGRTVDPTDFLAFSVLPFSFIYFKNQITHLESRIITPIGTIIGAVAIFSFVATTLPKQGAELEFGSNKTFALEMDKTEFFGKLRPGYLLSDTIELNLVDSIFYLYYYVPDIRSDMLVLANITEQDDKTIVRLDSFLTSSVTGSLFYGVEEDDLRAVENVDKSEHEEFFKKYFIGQLLKPTNESRGLYYNNKNIYDEIQRMYE</sequence>
<dbReference type="Proteomes" id="UP001300692">
    <property type="component" value="Unassembled WGS sequence"/>
</dbReference>
<organism evidence="2 3">
    <name type="scientific">Reichenbachiella ulvae</name>
    <dbReference type="NCBI Taxonomy" id="2980104"/>
    <lineage>
        <taxon>Bacteria</taxon>
        <taxon>Pseudomonadati</taxon>
        <taxon>Bacteroidota</taxon>
        <taxon>Cytophagia</taxon>
        <taxon>Cytophagales</taxon>
        <taxon>Reichenbachiellaceae</taxon>
        <taxon>Reichenbachiella</taxon>
    </lineage>
</organism>